<keyword evidence="1" id="KW-0812">Transmembrane</keyword>
<reference evidence="3" key="1">
    <citation type="journal article" date="2019" name="Int. J. Syst. Evol. Microbiol.">
        <title>The Global Catalogue of Microorganisms (GCM) 10K type strain sequencing project: providing services to taxonomists for standard genome sequencing and annotation.</title>
        <authorList>
            <consortium name="The Broad Institute Genomics Platform"/>
            <consortium name="The Broad Institute Genome Sequencing Center for Infectious Disease"/>
            <person name="Wu L."/>
            <person name="Ma J."/>
        </authorList>
    </citation>
    <scope>NUCLEOTIDE SEQUENCE [LARGE SCALE GENOMIC DNA]</scope>
    <source>
        <strain evidence="3">CCUG 62981</strain>
    </source>
</reference>
<accession>A0ABV9N928</accession>
<sequence>MIDRTDSAFAAVSLSIGGGLVSGGVIGSVTFKDGTQIVSVMLGLIAVFGLALCAAGAFLHCRSLAH</sequence>
<dbReference type="RefSeq" id="WP_371393994.1">
    <property type="nucleotide sequence ID" value="NZ_CP163421.1"/>
</dbReference>
<feature type="transmembrane region" description="Helical" evidence="1">
    <location>
        <begin position="37"/>
        <end position="59"/>
    </location>
</feature>
<evidence type="ECO:0000313" key="2">
    <source>
        <dbReference type="EMBL" id="MFC4724816.1"/>
    </source>
</evidence>
<protein>
    <submittedName>
        <fullName evidence="2">Uncharacterized protein</fullName>
    </submittedName>
</protein>
<name>A0ABV9N928_9PROT</name>
<dbReference type="EMBL" id="JBHSGQ010000002">
    <property type="protein sequence ID" value="MFC4724816.1"/>
    <property type="molecule type" value="Genomic_DNA"/>
</dbReference>
<evidence type="ECO:0000256" key="1">
    <source>
        <dbReference type="SAM" id="Phobius"/>
    </source>
</evidence>
<comment type="caution">
    <text evidence="2">The sequence shown here is derived from an EMBL/GenBank/DDBJ whole genome shotgun (WGS) entry which is preliminary data.</text>
</comment>
<organism evidence="2 3">
    <name type="scientific">Glycocaulis abyssi</name>
    <dbReference type="NCBI Taxonomy" id="1433403"/>
    <lineage>
        <taxon>Bacteria</taxon>
        <taxon>Pseudomonadati</taxon>
        <taxon>Pseudomonadota</taxon>
        <taxon>Alphaproteobacteria</taxon>
        <taxon>Maricaulales</taxon>
        <taxon>Maricaulaceae</taxon>
        <taxon>Glycocaulis</taxon>
    </lineage>
</organism>
<feature type="transmembrane region" description="Helical" evidence="1">
    <location>
        <begin position="7"/>
        <end position="31"/>
    </location>
</feature>
<evidence type="ECO:0000313" key="3">
    <source>
        <dbReference type="Proteomes" id="UP001596024"/>
    </source>
</evidence>
<keyword evidence="3" id="KW-1185">Reference proteome</keyword>
<proteinExistence type="predicted"/>
<keyword evidence="1" id="KW-0472">Membrane</keyword>
<gene>
    <name evidence="2" type="ORF">ACFPB0_05890</name>
</gene>
<keyword evidence="1" id="KW-1133">Transmembrane helix</keyword>
<dbReference type="Proteomes" id="UP001596024">
    <property type="component" value="Unassembled WGS sequence"/>
</dbReference>